<feature type="chain" id="PRO_5043942282" evidence="1">
    <location>
        <begin position="21"/>
        <end position="88"/>
    </location>
</feature>
<sequence>MSRMPAVWLILKVTGSLVVARSTVYHLVRTDPHLQQSPLNLQRSSCGILGNYHSIDLPDDYKPRQVKWDYSAQFISVKLISNWFYFRF</sequence>
<evidence type="ECO:0000313" key="3">
    <source>
        <dbReference type="Proteomes" id="UP001153365"/>
    </source>
</evidence>
<dbReference type="AlphaFoldDB" id="A0AAV0BQV8"/>
<accession>A0AAV0BQV8</accession>
<reference evidence="2" key="1">
    <citation type="submission" date="2022-06" db="EMBL/GenBank/DDBJ databases">
        <authorList>
            <consortium name="SYNGENTA / RWTH Aachen University"/>
        </authorList>
    </citation>
    <scope>NUCLEOTIDE SEQUENCE</scope>
</reference>
<dbReference type="EMBL" id="CALTRL010006128">
    <property type="protein sequence ID" value="CAH7689760.1"/>
    <property type="molecule type" value="Genomic_DNA"/>
</dbReference>
<comment type="caution">
    <text evidence="2">The sequence shown here is derived from an EMBL/GenBank/DDBJ whole genome shotgun (WGS) entry which is preliminary data.</text>
</comment>
<organism evidence="2 3">
    <name type="scientific">Phakopsora pachyrhizi</name>
    <name type="common">Asian soybean rust disease fungus</name>
    <dbReference type="NCBI Taxonomy" id="170000"/>
    <lineage>
        <taxon>Eukaryota</taxon>
        <taxon>Fungi</taxon>
        <taxon>Dikarya</taxon>
        <taxon>Basidiomycota</taxon>
        <taxon>Pucciniomycotina</taxon>
        <taxon>Pucciniomycetes</taxon>
        <taxon>Pucciniales</taxon>
        <taxon>Phakopsoraceae</taxon>
        <taxon>Phakopsora</taxon>
    </lineage>
</organism>
<name>A0AAV0BQV8_PHAPC</name>
<keyword evidence="1" id="KW-0732">Signal</keyword>
<dbReference type="Proteomes" id="UP001153365">
    <property type="component" value="Unassembled WGS sequence"/>
</dbReference>
<proteinExistence type="predicted"/>
<keyword evidence="3" id="KW-1185">Reference proteome</keyword>
<evidence type="ECO:0000256" key="1">
    <source>
        <dbReference type="SAM" id="SignalP"/>
    </source>
</evidence>
<evidence type="ECO:0000313" key="2">
    <source>
        <dbReference type="EMBL" id="CAH7689760.1"/>
    </source>
</evidence>
<protein>
    <submittedName>
        <fullName evidence="2">Expressed protein</fullName>
    </submittedName>
</protein>
<gene>
    <name evidence="2" type="ORF">PPACK8108_LOCUS24896</name>
</gene>
<feature type="signal peptide" evidence="1">
    <location>
        <begin position="1"/>
        <end position="20"/>
    </location>
</feature>